<dbReference type="EMBL" id="RBZO01000007">
    <property type="protein sequence ID" value="RKQ16808.1"/>
    <property type="molecule type" value="Genomic_DNA"/>
</dbReference>
<dbReference type="Proteomes" id="UP000281813">
    <property type="component" value="Unassembled WGS sequence"/>
</dbReference>
<dbReference type="InterPro" id="IPR016181">
    <property type="entry name" value="Acyl_CoA_acyltransferase"/>
</dbReference>
<proteinExistence type="predicted"/>
<dbReference type="SUPFAM" id="SSF55729">
    <property type="entry name" value="Acyl-CoA N-acyltransferases (Nat)"/>
    <property type="match status" value="1"/>
</dbReference>
<keyword evidence="2" id="KW-0808">Transferase</keyword>
<sequence length="159" mass="17791">MIVRLSHNDKETAKRILEIQIPAYRVEAEMIGFHDIPQLNDTVKSIMGSGETFLGYMDGPNLLGVLSFVDRNNDIEICRLVVHPTFFRKGIARKLLAYILSKSETEKRITVSTGDRNEPAMNLYQCSGFSKFAETEINDGVYLAHLERKGNEGGGGRLA</sequence>
<dbReference type="PROSITE" id="PS51186">
    <property type="entry name" value="GNAT"/>
    <property type="match status" value="1"/>
</dbReference>
<dbReference type="InterPro" id="IPR000182">
    <property type="entry name" value="GNAT_dom"/>
</dbReference>
<keyword evidence="3" id="KW-1185">Reference proteome</keyword>
<dbReference type="GO" id="GO:0016747">
    <property type="term" value="F:acyltransferase activity, transferring groups other than amino-acyl groups"/>
    <property type="evidence" value="ECO:0007669"/>
    <property type="project" value="InterPro"/>
</dbReference>
<name>A0A494Z2R8_9BACI</name>
<reference evidence="2 3" key="1">
    <citation type="journal article" date="2015" name="Antonie Van Leeuwenhoek">
        <title>Oceanobacillus bengalensis sp. nov., a bacterium isolated from seawater of the Bay of Bengal.</title>
        <authorList>
            <person name="Yongchang O."/>
            <person name="Xiang W."/>
            <person name="Wang G."/>
        </authorList>
    </citation>
    <scope>NUCLEOTIDE SEQUENCE [LARGE SCALE GENOMIC DNA]</scope>
    <source>
        <strain evidence="2 3">MCCC 1K00260</strain>
    </source>
</reference>
<protein>
    <submittedName>
        <fullName evidence="2">GNAT family N-acetyltransferase</fullName>
    </submittedName>
</protein>
<evidence type="ECO:0000313" key="2">
    <source>
        <dbReference type="EMBL" id="RKQ16808.1"/>
    </source>
</evidence>
<dbReference type="OrthoDB" id="46888at2"/>
<feature type="domain" description="N-acetyltransferase" evidence="1">
    <location>
        <begin position="3"/>
        <end position="148"/>
    </location>
</feature>
<evidence type="ECO:0000259" key="1">
    <source>
        <dbReference type="PROSITE" id="PS51186"/>
    </source>
</evidence>
<dbReference type="AlphaFoldDB" id="A0A494Z2R8"/>
<dbReference type="Pfam" id="PF00583">
    <property type="entry name" value="Acetyltransf_1"/>
    <property type="match status" value="1"/>
</dbReference>
<comment type="caution">
    <text evidence="2">The sequence shown here is derived from an EMBL/GenBank/DDBJ whole genome shotgun (WGS) entry which is preliminary data.</text>
</comment>
<organism evidence="2 3">
    <name type="scientific">Oceanobacillus bengalensis</name>
    <dbReference type="NCBI Taxonomy" id="1435466"/>
    <lineage>
        <taxon>Bacteria</taxon>
        <taxon>Bacillati</taxon>
        <taxon>Bacillota</taxon>
        <taxon>Bacilli</taxon>
        <taxon>Bacillales</taxon>
        <taxon>Bacillaceae</taxon>
        <taxon>Oceanobacillus</taxon>
    </lineage>
</organism>
<dbReference type="CDD" id="cd04301">
    <property type="entry name" value="NAT_SF"/>
    <property type="match status" value="1"/>
</dbReference>
<gene>
    <name evidence="2" type="ORF">D8M05_06025</name>
</gene>
<accession>A0A494Z2R8</accession>
<dbReference type="RefSeq" id="WP_121129665.1">
    <property type="nucleotide sequence ID" value="NZ_JBHUFK010000033.1"/>
</dbReference>
<evidence type="ECO:0000313" key="3">
    <source>
        <dbReference type="Proteomes" id="UP000281813"/>
    </source>
</evidence>
<dbReference type="Gene3D" id="3.40.630.30">
    <property type="match status" value="1"/>
</dbReference>